<dbReference type="EMBL" id="BPLR01013528">
    <property type="protein sequence ID" value="GIY61828.1"/>
    <property type="molecule type" value="Genomic_DNA"/>
</dbReference>
<feature type="chain" id="PRO_5043360536" evidence="1">
    <location>
        <begin position="30"/>
        <end position="134"/>
    </location>
</feature>
<name>A0AAV4UVS5_CAEEX</name>
<keyword evidence="1" id="KW-0732">Signal</keyword>
<gene>
    <name evidence="2" type="ORF">CEXT_404801</name>
</gene>
<comment type="caution">
    <text evidence="2">The sequence shown here is derived from an EMBL/GenBank/DDBJ whole genome shotgun (WGS) entry which is preliminary data.</text>
</comment>
<dbReference type="AlphaFoldDB" id="A0AAV4UVS5"/>
<proteinExistence type="predicted"/>
<accession>A0AAV4UVS5</accession>
<organism evidence="2 3">
    <name type="scientific">Caerostris extrusa</name>
    <name type="common">Bark spider</name>
    <name type="synonym">Caerostris bankana</name>
    <dbReference type="NCBI Taxonomy" id="172846"/>
    <lineage>
        <taxon>Eukaryota</taxon>
        <taxon>Metazoa</taxon>
        <taxon>Ecdysozoa</taxon>
        <taxon>Arthropoda</taxon>
        <taxon>Chelicerata</taxon>
        <taxon>Arachnida</taxon>
        <taxon>Araneae</taxon>
        <taxon>Araneomorphae</taxon>
        <taxon>Entelegynae</taxon>
        <taxon>Araneoidea</taxon>
        <taxon>Araneidae</taxon>
        <taxon>Caerostris</taxon>
    </lineage>
</organism>
<evidence type="ECO:0000256" key="1">
    <source>
        <dbReference type="SAM" id="SignalP"/>
    </source>
</evidence>
<reference evidence="2 3" key="1">
    <citation type="submission" date="2021-06" db="EMBL/GenBank/DDBJ databases">
        <title>Caerostris extrusa draft genome.</title>
        <authorList>
            <person name="Kono N."/>
            <person name="Arakawa K."/>
        </authorList>
    </citation>
    <scope>NUCLEOTIDE SEQUENCE [LARGE SCALE GENOMIC DNA]</scope>
</reference>
<sequence length="134" mass="14498">MKLKLTNSVCALCFLFTIILNVLIQETAAESLESSITPLDTLKDNFEASALLKKELIFQQSPCDCGVNSTKCEIVDGVKKCECRNNFYDNGGNCVACDCGVGSYGCSMKDGKKDVIAFHLISNVPEDVNGVTVE</sequence>
<evidence type="ECO:0000313" key="3">
    <source>
        <dbReference type="Proteomes" id="UP001054945"/>
    </source>
</evidence>
<evidence type="ECO:0000313" key="2">
    <source>
        <dbReference type="EMBL" id="GIY61828.1"/>
    </source>
</evidence>
<keyword evidence="3" id="KW-1185">Reference proteome</keyword>
<feature type="signal peptide" evidence="1">
    <location>
        <begin position="1"/>
        <end position="29"/>
    </location>
</feature>
<dbReference type="Proteomes" id="UP001054945">
    <property type="component" value="Unassembled WGS sequence"/>
</dbReference>
<protein>
    <submittedName>
        <fullName evidence="2">Uncharacterized protein</fullName>
    </submittedName>
</protein>